<dbReference type="Proteomes" id="UP001597476">
    <property type="component" value="Unassembled WGS sequence"/>
</dbReference>
<dbReference type="InterPro" id="IPR041519">
    <property type="entry name" value="HEPN_RiboL-PSP"/>
</dbReference>
<comment type="caution">
    <text evidence="2">The sequence shown here is derived from an EMBL/GenBank/DDBJ whole genome shotgun (WGS) entry which is preliminary data.</text>
</comment>
<gene>
    <name evidence="2" type="ORF">ACFSR8_00260</name>
</gene>
<evidence type="ECO:0000313" key="3">
    <source>
        <dbReference type="Proteomes" id="UP001597476"/>
    </source>
</evidence>
<feature type="domain" description="RiboL-PSP-HEPN" evidence="1">
    <location>
        <begin position="25"/>
        <end position="213"/>
    </location>
</feature>
<proteinExistence type="predicted"/>
<evidence type="ECO:0000259" key="1">
    <source>
        <dbReference type="Pfam" id="PF18735"/>
    </source>
</evidence>
<dbReference type="EMBL" id="JBHULY010000002">
    <property type="protein sequence ID" value="MFD2724631.1"/>
    <property type="molecule type" value="Genomic_DNA"/>
</dbReference>
<dbReference type="RefSeq" id="WP_380287851.1">
    <property type="nucleotide sequence ID" value="NZ_JBHULY010000002.1"/>
</dbReference>
<sequence length="224" mass="26301">MKKLLAFRNKMKIRTTEELYNKLSEDLSWRKKELTLFKSRIDTADEKRLNSEIRAGIVMLYSHWEGFIKNATSYYLIYVKQLKLNYSDLAPCLLTLSLKSKLLEFNNNYNHEENLKFVDFFQNNLNQRAFWNLEKAVDTKSNLNSEVLQNILSVVGISFHDFELKSNLIDEKLVKNRNTIAHGNYLSFTKNDYKNLHAEIVGMVNNIFNQITNLAVLKKYKNSA</sequence>
<name>A0ABW5T5T0_9FLAO</name>
<keyword evidence="3" id="KW-1185">Reference proteome</keyword>
<organism evidence="2 3">
    <name type="scientific">Hyunsoonleella rubra</name>
    <dbReference type="NCBI Taxonomy" id="1737062"/>
    <lineage>
        <taxon>Bacteria</taxon>
        <taxon>Pseudomonadati</taxon>
        <taxon>Bacteroidota</taxon>
        <taxon>Flavobacteriia</taxon>
        <taxon>Flavobacteriales</taxon>
        <taxon>Flavobacteriaceae</taxon>
    </lineage>
</organism>
<dbReference type="Pfam" id="PF18735">
    <property type="entry name" value="HEPN_RiboL-PSP"/>
    <property type="match status" value="1"/>
</dbReference>
<reference evidence="3" key="1">
    <citation type="journal article" date="2019" name="Int. J. Syst. Evol. Microbiol.">
        <title>The Global Catalogue of Microorganisms (GCM) 10K type strain sequencing project: providing services to taxonomists for standard genome sequencing and annotation.</title>
        <authorList>
            <consortium name="The Broad Institute Genomics Platform"/>
            <consortium name="The Broad Institute Genome Sequencing Center for Infectious Disease"/>
            <person name="Wu L."/>
            <person name="Ma J."/>
        </authorList>
    </citation>
    <scope>NUCLEOTIDE SEQUENCE [LARGE SCALE GENOMIC DNA]</scope>
    <source>
        <strain evidence="3">KCTC 42398</strain>
    </source>
</reference>
<accession>A0ABW5T5T0</accession>
<evidence type="ECO:0000313" key="2">
    <source>
        <dbReference type="EMBL" id="MFD2724631.1"/>
    </source>
</evidence>
<protein>
    <submittedName>
        <fullName evidence="2">MAE_28990/MAE_18760 family HEPN-like nuclease</fullName>
    </submittedName>
</protein>